<proteinExistence type="predicted"/>
<evidence type="ECO:0000256" key="1">
    <source>
        <dbReference type="SAM" id="MobiDB-lite"/>
    </source>
</evidence>
<feature type="compositionally biased region" description="Low complexity" evidence="1">
    <location>
        <begin position="46"/>
        <end position="69"/>
    </location>
</feature>
<gene>
    <name evidence="2" type="ORF">GCM10011589_45780</name>
</gene>
<feature type="compositionally biased region" description="Basic and acidic residues" evidence="1">
    <location>
        <begin position="83"/>
        <end position="92"/>
    </location>
</feature>
<dbReference type="Proteomes" id="UP000648663">
    <property type="component" value="Unassembled WGS sequence"/>
</dbReference>
<keyword evidence="3" id="KW-1185">Reference proteome</keyword>
<name>A0ABQ2GAX0_9ACTN</name>
<evidence type="ECO:0000313" key="3">
    <source>
        <dbReference type="Proteomes" id="UP000648663"/>
    </source>
</evidence>
<accession>A0ABQ2GAX0</accession>
<protein>
    <submittedName>
        <fullName evidence="2">Uncharacterized protein</fullName>
    </submittedName>
</protein>
<evidence type="ECO:0000313" key="2">
    <source>
        <dbReference type="EMBL" id="GGL84138.1"/>
    </source>
</evidence>
<organism evidence="2 3">
    <name type="scientific">Modestobacter marinus</name>
    <dbReference type="NCBI Taxonomy" id="477641"/>
    <lineage>
        <taxon>Bacteria</taxon>
        <taxon>Bacillati</taxon>
        <taxon>Actinomycetota</taxon>
        <taxon>Actinomycetes</taxon>
        <taxon>Geodermatophilales</taxon>
        <taxon>Geodermatophilaceae</taxon>
        <taxon>Modestobacter</taxon>
    </lineage>
</organism>
<comment type="caution">
    <text evidence="2">The sequence shown here is derived from an EMBL/GenBank/DDBJ whole genome shotgun (WGS) entry which is preliminary data.</text>
</comment>
<reference evidence="3" key="1">
    <citation type="journal article" date="2019" name="Int. J. Syst. Evol. Microbiol.">
        <title>The Global Catalogue of Microorganisms (GCM) 10K type strain sequencing project: providing services to taxonomists for standard genome sequencing and annotation.</title>
        <authorList>
            <consortium name="The Broad Institute Genomics Platform"/>
            <consortium name="The Broad Institute Genome Sequencing Center for Infectious Disease"/>
            <person name="Wu L."/>
            <person name="Ma J."/>
        </authorList>
    </citation>
    <scope>NUCLEOTIDE SEQUENCE [LARGE SCALE GENOMIC DNA]</scope>
    <source>
        <strain evidence="3">CGMCC 4.5581</strain>
    </source>
</reference>
<dbReference type="EMBL" id="BMMI01000013">
    <property type="protein sequence ID" value="GGL84138.1"/>
    <property type="molecule type" value="Genomic_DNA"/>
</dbReference>
<feature type="region of interest" description="Disordered" evidence="1">
    <location>
        <begin position="46"/>
        <end position="108"/>
    </location>
</feature>
<sequence length="108" mass="10833">MRSIASATRPSIAATAASTCSWLSNGGTCAGGMAGGALEVAPAGSMAGATAAPHAAVDAVTAATTAATPSERRRGRPRPGTRSRADRWERGSPVRVESATVHGPVRHR</sequence>